<protein>
    <submittedName>
        <fullName evidence="2">Hemerythrin HHE cation binding domain protein</fullName>
    </submittedName>
</protein>
<keyword evidence="3" id="KW-1185">Reference proteome</keyword>
<accession>E1QSW3</accession>
<dbReference type="EMBL" id="CP002100">
    <property type="protein sequence ID" value="ADN50830.1"/>
    <property type="molecule type" value="Genomic_DNA"/>
</dbReference>
<dbReference type="eggNOG" id="arCOG01471">
    <property type="taxonomic scope" value="Archaea"/>
</dbReference>
<evidence type="ECO:0000259" key="1">
    <source>
        <dbReference type="Pfam" id="PF01814"/>
    </source>
</evidence>
<dbReference type="PANTHER" id="PTHR39966">
    <property type="entry name" value="BLL2471 PROTEIN-RELATED"/>
    <property type="match status" value="1"/>
</dbReference>
<dbReference type="InterPro" id="IPR012312">
    <property type="entry name" value="Hemerythrin-like"/>
</dbReference>
<evidence type="ECO:0000313" key="2">
    <source>
        <dbReference type="EMBL" id="ADN50830.1"/>
    </source>
</evidence>
<dbReference type="Proteomes" id="UP000006681">
    <property type="component" value="Chromosome"/>
</dbReference>
<dbReference type="GO" id="GO:0005886">
    <property type="term" value="C:plasma membrane"/>
    <property type="evidence" value="ECO:0007669"/>
    <property type="project" value="TreeGrafter"/>
</dbReference>
<proteinExistence type="predicted"/>
<dbReference type="Gene3D" id="1.20.120.520">
    <property type="entry name" value="nmb1532 protein domain like"/>
    <property type="match status" value="1"/>
</dbReference>
<dbReference type="RefSeq" id="WP_013336555.1">
    <property type="nucleotide sequence ID" value="NC_014537.1"/>
</dbReference>
<name>E1QSW3_VULDI</name>
<sequence>MVIRVNTAYVIDNLIKDHDVILESLKVLYKIVNSDNPDARDLEFLIRFFDAFIDKCHHAKEEYILFPSLNLRLFPFEGSPVYVMVTEHGIARYLIRISEELLRIWIDNKDEGARQALIDHLKLLADHLTQHIRKENDVLFPGSLALDTLESSRTVEDIENETGHEKWVMEINELKKKYGIT</sequence>
<dbReference type="OrthoDB" id="131831at2157"/>
<feature type="domain" description="Hemerythrin-like" evidence="1">
    <location>
        <begin position="11"/>
        <end position="141"/>
    </location>
</feature>
<organism evidence="2 3">
    <name type="scientific">Vulcanisaeta distributa (strain DSM 14429 / JCM 11212 / NBRC 100878 / IC-017)</name>
    <dbReference type="NCBI Taxonomy" id="572478"/>
    <lineage>
        <taxon>Archaea</taxon>
        <taxon>Thermoproteota</taxon>
        <taxon>Thermoprotei</taxon>
        <taxon>Thermoproteales</taxon>
        <taxon>Thermoproteaceae</taxon>
        <taxon>Vulcanisaeta</taxon>
    </lineage>
</organism>
<dbReference type="PANTHER" id="PTHR39966:SF1">
    <property type="entry name" value="HEMERYTHRIN-LIKE DOMAIN-CONTAINING PROTEIN"/>
    <property type="match status" value="1"/>
</dbReference>
<dbReference type="AlphaFoldDB" id="E1QSW3"/>
<gene>
    <name evidence="2" type="ordered locus">Vdis_1444</name>
</gene>
<dbReference type="CDD" id="cd12108">
    <property type="entry name" value="Hr-like"/>
    <property type="match status" value="1"/>
</dbReference>
<reference evidence="3" key="2">
    <citation type="journal article" date="2010" name="Stand. Genomic Sci.">
        <title>Complete genome sequence of Vulcanisaeta distributa type strain (IC-017T).</title>
        <authorList>
            <person name="Mavromatis K."/>
            <person name="Sikorski J."/>
            <person name="Pabst E."/>
            <person name="Teshima H."/>
            <person name="Lapidus A."/>
            <person name="Lucas S."/>
            <person name="Nolan M."/>
            <person name="Glavina Del Rio T."/>
            <person name="Cheng J."/>
            <person name="Bruce D."/>
            <person name="Goodwin L."/>
            <person name="Pitluck S."/>
            <person name="Liolios K."/>
            <person name="Ivanova N."/>
            <person name="Mikhailova N."/>
            <person name="Pati A."/>
            <person name="Chen A."/>
            <person name="Palaniappan K."/>
            <person name="Land M."/>
            <person name="Hauser L."/>
            <person name="Chang Y."/>
            <person name="Jeffries C."/>
            <person name="Rohde M."/>
            <person name="Spring S."/>
            <person name="Goker M."/>
            <person name="Wirth R."/>
            <person name="Woyke T."/>
            <person name="Bristow J."/>
            <person name="Eisen J."/>
            <person name="Markowitz V."/>
            <person name="Hugenholtz P."/>
            <person name="Klenk H."/>
            <person name="Kyrpides N."/>
        </authorList>
    </citation>
    <scope>NUCLEOTIDE SEQUENCE [LARGE SCALE GENOMIC DNA]</scope>
    <source>
        <strain evidence="3">DSM 14429 / JCM 11212 / NBRC 100878 / IC-017</strain>
    </source>
</reference>
<evidence type="ECO:0000313" key="3">
    <source>
        <dbReference type="Proteomes" id="UP000006681"/>
    </source>
</evidence>
<dbReference type="KEGG" id="vdi:Vdis_1444"/>
<dbReference type="HOGENOM" id="CLU_095978_2_0_2"/>
<dbReference type="Pfam" id="PF01814">
    <property type="entry name" value="Hemerythrin"/>
    <property type="match status" value="1"/>
</dbReference>
<reference evidence="2 3" key="1">
    <citation type="journal article" date="2010" name="Stand. Genomic Sci.">
        <title>Complete genome sequence of Vulcanisaeta distributa type strain (IC-017).</title>
        <authorList>
            <person name="Mavromatis K."/>
            <person name="Sikorski J."/>
            <person name="Pabst E."/>
            <person name="Teshima H."/>
            <person name="Lapidus A."/>
            <person name="Lucas S."/>
            <person name="Nolan M."/>
            <person name="Glavina Del Rio T."/>
            <person name="Cheng J.F."/>
            <person name="Bruce D."/>
            <person name="Goodwin L."/>
            <person name="Pitluck S."/>
            <person name="Liolios K."/>
            <person name="Ivanova N."/>
            <person name="Mikhailova N."/>
            <person name="Pati A."/>
            <person name="Chen A."/>
            <person name="Palaniappan K."/>
            <person name="Land M."/>
            <person name="Hauser L."/>
            <person name="Chang Y.J."/>
            <person name="Jeffries C.D."/>
            <person name="Rohde M."/>
            <person name="Spring S."/>
            <person name="Goker M."/>
            <person name="Wirth R."/>
            <person name="Woyke T."/>
            <person name="Bristow J."/>
            <person name="Eisen J.A."/>
            <person name="Markowitz V."/>
            <person name="Hugenholtz P."/>
            <person name="Klenk H.P."/>
            <person name="Kyrpides N.C."/>
        </authorList>
    </citation>
    <scope>NUCLEOTIDE SEQUENCE [LARGE SCALE GENOMIC DNA]</scope>
    <source>
        <strain evidence="3">DSM 14429 / JCM 11212 / NBRC 100878 / IC-017</strain>
    </source>
</reference>
<dbReference type="GeneID" id="9752379"/>
<dbReference type="STRING" id="572478.Vdis_1444"/>